<feature type="coiled-coil region" evidence="8">
    <location>
        <begin position="102"/>
        <end position="129"/>
    </location>
</feature>
<dbReference type="VEuPathDB" id="ToxoDB:BESB_076510"/>
<reference evidence="13 14" key="1">
    <citation type="submission" date="2017-09" db="EMBL/GenBank/DDBJ databases">
        <title>Genome sequencing of Besnoitia besnoiti strain Bb-Ger1.</title>
        <authorList>
            <person name="Schares G."/>
            <person name="Venepally P."/>
            <person name="Lorenzi H.A."/>
        </authorList>
    </citation>
    <scope>NUCLEOTIDE SEQUENCE [LARGE SCALE GENOMIC DNA]</scope>
    <source>
        <strain evidence="13 14">Bb-Ger1</strain>
    </source>
</reference>
<dbReference type="InterPro" id="IPR015947">
    <property type="entry name" value="PUA-like_sf"/>
</dbReference>
<dbReference type="Pfam" id="PF00856">
    <property type="entry name" value="SET"/>
    <property type="match status" value="1"/>
</dbReference>
<dbReference type="Pfam" id="PF05033">
    <property type="entry name" value="Pre-SET"/>
    <property type="match status" value="1"/>
</dbReference>
<dbReference type="InterPro" id="IPR003616">
    <property type="entry name" value="Post-SET_dom"/>
</dbReference>
<feature type="compositionally biased region" description="Basic and acidic residues" evidence="9">
    <location>
        <begin position="1348"/>
        <end position="1363"/>
    </location>
</feature>
<feature type="region of interest" description="Disordered" evidence="9">
    <location>
        <begin position="368"/>
        <end position="715"/>
    </location>
</feature>
<feature type="compositionally biased region" description="Basic and acidic residues" evidence="9">
    <location>
        <begin position="396"/>
        <end position="405"/>
    </location>
</feature>
<dbReference type="SMART" id="SM00468">
    <property type="entry name" value="PreSET"/>
    <property type="match status" value="1"/>
</dbReference>
<evidence type="ECO:0000256" key="4">
    <source>
        <dbReference type="ARBA" id="ARBA00022679"/>
    </source>
</evidence>
<dbReference type="PROSITE" id="PS51015">
    <property type="entry name" value="YDG"/>
    <property type="match status" value="1"/>
</dbReference>
<feature type="compositionally biased region" description="Low complexity" evidence="9">
    <location>
        <begin position="590"/>
        <end position="602"/>
    </location>
</feature>
<evidence type="ECO:0000259" key="11">
    <source>
        <dbReference type="PROSITE" id="PS50868"/>
    </source>
</evidence>
<feature type="compositionally biased region" description="Low complexity" evidence="9">
    <location>
        <begin position="406"/>
        <end position="420"/>
    </location>
</feature>
<gene>
    <name evidence="13" type="ORF">BESB_076510</name>
</gene>
<feature type="domain" description="SET" evidence="10">
    <location>
        <begin position="1154"/>
        <end position="1281"/>
    </location>
</feature>
<proteinExistence type="predicted"/>
<evidence type="ECO:0000313" key="13">
    <source>
        <dbReference type="EMBL" id="PFH33434.1"/>
    </source>
</evidence>
<dbReference type="OrthoDB" id="616263at2759"/>
<feature type="region of interest" description="Disordered" evidence="9">
    <location>
        <begin position="27"/>
        <end position="70"/>
    </location>
</feature>
<dbReference type="RefSeq" id="XP_029217443.1">
    <property type="nucleotide sequence ID" value="XM_029366012.1"/>
</dbReference>
<dbReference type="GO" id="GO:0005694">
    <property type="term" value="C:chromosome"/>
    <property type="evidence" value="ECO:0007669"/>
    <property type="project" value="UniProtKB-SubCell"/>
</dbReference>
<dbReference type="STRING" id="94643.A0A2A9M8D9"/>
<feature type="domain" description="Post-SET" evidence="11">
    <location>
        <begin position="1285"/>
        <end position="1301"/>
    </location>
</feature>
<feature type="region of interest" description="Disordered" evidence="9">
    <location>
        <begin position="1304"/>
        <end position="1363"/>
    </location>
</feature>
<dbReference type="Gene3D" id="2.30.280.10">
    <property type="entry name" value="SRA-YDG"/>
    <property type="match status" value="1"/>
</dbReference>
<feature type="compositionally biased region" description="Polar residues" evidence="9">
    <location>
        <begin position="47"/>
        <end position="70"/>
    </location>
</feature>
<dbReference type="KEGG" id="bbes:BESB_076510"/>
<dbReference type="SUPFAM" id="SSF82199">
    <property type="entry name" value="SET domain"/>
    <property type="match status" value="1"/>
</dbReference>
<name>A0A2A9M8D9_BESBE</name>
<dbReference type="InterPro" id="IPR051357">
    <property type="entry name" value="H3K9_HMTase_SUVAR3-9"/>
</dbReference>
<dbReference type="GO" id="GO:0032259">
    <property type="term" value="P:methylation"/>
    <property type="evidence" value="ECO:0007669"/>
    <property type="project" value="UniProtKB-KW"/>
</dbReference>
<evidence type="ECO:0000256" key="6">
    <source>
        <dbReference type="ARBA" id="ARBA00023242"/>
    </source>
</evidence>
<evidence type="ECO:0000256" key="7">
    <source>
        <dbReference type="PROSITE-ProRule" id="PRU00358"/>
    </source>
</evidence>
<evidence type="ECO:0000259" key="12">
    <source>
        <dbReference type="PROSITE" id="PS51015"/>
    </source>
</evidence>
<comment type="caution">
    <text evidence="13">The sequence shown here is derived from an EMBL/GenBank/DDBJ whole genome shotgun (WGS) entry which is preliminary data.</text>
</comment>
<evidence type="ECO:0000256" key="1">
    <source>
        <dbReference type="ARBA" id="ARBA00004286"/>
    </source>
</evidence>
<dbReference type="GO" id="GO:0003690">
    <property type="term" value="F:double-stranded DNA binding"/>
    <property type="evidence" value="ECO:0007669"/>
    <property type="project" value="TreeGrafter"/>
</dbReference>
<dbReference type="Gene3D" id="2.170.270.10">
    <property type="entry name" value="SET domain"/>
    <property type="match status" value="1"/>
</dbReference>
<evidence type="ECO:0000256" key="3">
    <source>
        <dbReference type="ARBA" id="ARBA00022603"/>
    </source>
</evidence>
<dbReference type="InterPro" id="IPR003105">
    <property type="entry name" value="SRA_YDG"/>
</dbReference>
<evidence type="ECO:0000313" key="14">
    <source>
        <dbReference type="Proteomes" id="UP000224006"/>
    </source>
</evidence>
<dbReference type="GO" id="GO:0005634">
    <property type="term" value="C:nucleus"/>
    <property type="evidence" value="ECO:0007669"/>
    <property type="project" value="UniProtKB-SubCell"/>
</dbReference>
<feature type="compositionally biased region" description="Basic and acidic residues" evidence="9">
    <location>
        <begin position="494"/>
        <end position="504"/>
    </location>
</feature>
<dbReference type="SUPFAM" id="SSF88697">
    <property type="entry name" value="PUA domain-like"/>
    <property type="match status" value="1"/>
</dbReference>
<feature type="compositionally biased region" description="Basic and acidic residues" evidence="9">
    <location>
        <begin position="421"/>
        <end position="452"/>
    </location>
</feature>
<dbReference type="InterPro" id="IPR007728">
    <property type="entry name" value="Pre-SET_dom"/>
</dbReference>
<dbReference type="SMART" id="SM00317">
    <property type="entry name" value="SET"/>
    <property type="match status" value="1"/>
</dbReference>
<dbReference type="InterPro" id="IPR036987">
    <property type="entry name" value="SRA-YDG_sf"/>
</dbReference>
<dbReference type="GO" id="GO:0008270">
    <property type="term" value="F:zinc ion binding"/>
    <property type="evidence" value="ECO:0007669"/>
    <property type="project" value="InterPro"/>
</dbReference>
<feature type="compositionally biased region" description="Basic and acidic residues" evidence="9">
    <location>
        <begin position="542"/>
        <end position="553"/>
    </location>
</feature>
<feature type="compositionally biased region" description="Low complexity" evidence="9">
    <location>
        <begin position="622"/>
        <end position="638"/>
    </location>
</feature>
<evidence type="ECO:0000256" key="8">
    <source>
        <dbReference type="SAM" id="Coils"/>
    </source>
</evidence>
<feature type="compositionally biased region" description="Basic and acidic residues" evidence="9">
    <location>
        <begin position="659"/>
        <end position="673"/>
    </location>
</feature>
<evidence type="ECO:0000259" key="10">
    <source>
        <dbReference type="PROSITE" id="PS50280"/>
    </source>
</evidence>
<dbReference type="GO" id="GO:0042054">
    <property type="term" value="F:histone methyltransferase activity"/>
    <property type="evidence" value="ECO:0007669"/>
    <property type="project" value="InterPro"/>
</dbReference>
<accession>A0A2A9M8D9</accession>
<keyword evidence="2" id="KW-0158">Chromosome</keyword>
<feature type="compositionally biased region" description="Low complexity" evidence="9">
    <location>
        <begin position="697"/>
        <end position="707"/>
    </location>
</feature>
<dbReference type="InterPro" id="IPR046341">
    <property type="entry name" value="SET_dom_sf"/>
</dbReference>
<keyword evidence="14" id="KW-1185">Reference proteome</keyword>
<dbReference type="PROSITE" id="PS50280">
    <property type="entry name" value="SET"/>
    <property type="match status" value="1"/>
</dbReference>
<dbReference type="GeneID" id="40312577"/>
<comment type="subcellular location">
    <subcellularLocation>
        <location evidence="1">Chromosome</location>
    </subcellularLocation>
    <subcellularLocation>
        <location evidence="7">Nucleus</location>
    </subcellularLocation>
</comment>
<protein>
    <submittedName>
        <fullName evidence="13">Histone lysine methyltransferase SET/SUV39</fullName>
    </submittedName>
</protein>
<keyword evidence="6 7" id="KW-0539">Nucleus</keyword>
<evidence type="ECO:0000256" key="2">
    <source>
        <dbReference type="ARBA" id="ARBA00022454"/>
    </source>
</evidence>
<dbReference type="PANTHER" id="PTHR45660">
    <property type="entry name" value="HISTONE-LYSINE N-METHYLTRANSFERASE SETMAR"/>
    <property type="match status" value="1"/>
</dbReference>
<dbReference type="EMBL" id="NWUJ01000008">
    <property type="protein sequence ID" value="PFH33434.1"/>
    <property type="molecule type" value="Genomic_DNA"/>
</dbReference>
<keyword evidence="4 13" id="KW-0808">Transferase</keyword>
<dbReference type="InterPro" id="IPR001214">
    <property type="entry name" value="SET_dom"/>
</dbReference>
<feature type="domain" description="YDG" evidence="12">
    <location>
        <begin position="229"/>
        <end position="377"/>
    </location>
</feature>
<dbReference type="Pfam" id="PF02182">
    <property type="entry name" value="SAD_SRA"/>
    <property type="match status" value="1"/>
</dbReference>
<organism evidence="13 14">
    <name type="scientific">Besnoitia besnoiti</name>
    <name type="common">Apicomplexan protozoan</name>
    <dbReference type="NCBI Taxonomy" id="94643"/>
    <lineage>
        <taxon>Eukaryota</taxon>
        <taxon>Sar</taxon>
        <taxon>Alveolata</taxon>
        <taxon>Apicomplexa</taxon>
        <taxon>Conoidasida</taxon>
        <taxon>Coccidia</taxon>
        <taxon>Eucoccidiorida</taxon>
        <taxon>Eimeriorina</taxon>
        <taxon>Sarcocystidae</taxon>
        <taxon>Besnoitia</taxon>
    </lineage>
</organism>
<keyword evidence="3 13" id="KW-0489">Methyltransferase</keyword>
<dbReference type="SMART" id="SM00466">
    <property type="entry name" value="SRA"/>
    <property type="match status" value="1"/>
</dbReference>
<feature type="compositionally biased region" description="Low complexity" evidence="9">
    <location>
        <begin position="554"/>
        <end position="564"/>
    </location>
</feature>
<evidence type="ECO:0000256" key="5">
    <source>
        <dbReference type="ARBA" id="ARBA00022691"/>
    </source>
</evidence>
<feature type="compositionally biased region" description="Pro residues" evidence="9">
    <location>
        <begin position="375"/>
        <end position="384"/>
    </location>
</feature>
<evidence type="ECO:0000256" key="9">
    <source>
        <dbReference type="SAM" id="MobiDB-lite"/>
    </source>
</evidence>
<keyword evidence="8" id="KW-0175">Coiled coil</keyword>
<dbReference type="Proteomes" id="UP000224006">
    <property type="component" value="Chromosome VII"/>
</dbReference>
<feature type="compositionally biased region" description="Basic and acidic residues" evidence="9">
    <location>
        <begin position="1306"/>
        <end position="1326"/>
    </location>
</feature>
<dbReference type="PANTHER" id="PTHR45660:SF13">
    <property type="entry name" value="HISTONE-LYSINE N-METHYLTRANSFERASE SETMAR"/>
    <property type="match status" value="1"/>
</dbReference>
<sequence length="1363" mass="150124">MAASAKQASPGSAPAWRKPAERLKAAGGARTKSFLRQNEAFPHCESLASSPRRQLSTNSPEEVPDRSQSVADVVEILDDPEEETRQEAKEDDVAVALSDLDSEEEERRLLQLQQRFREQRRRRRHLQRVKPAPTNERASDTYYCEKWMNGSDCVQEIGERCLDMERGIEAYEDFYELNLDEKALWLSLKFIHLYQRCMDKVTTPGTMSRPLRKMKEMVENLFPSNVIGPGTLRLMPGFRCLYTGQLSAVGLHCAFNDRCCIGHDDERLPTVTSLLLNDDRIEDNNDIIVVYGEESDGKGHGAYPGDQMLFIGGTNTRNYSLWNAWKLEYPVRVIRGYKCKSRYAPSFGFRYDGLYRVVEMLVDSSSAPCVVQPRTSPPATPPRTRPSSEKTGSCHRPCDADESPQRDSSSPPAPSSPGARPKCEGEAARSGSAEERCRGEQEEKEEHAEASGEGRLGASSVDAPSEAAASTAVPGRASSAASFRGPQRPAARGAKAEPAGRRASNDSQCPPGASADASSRRRTPRVDRADEGADFSSPFRGVKAEDTDCEPRHSLSLSSLFQSSPAACASANVNPDAVRQACPPDRVGRASAPSDASPQAPDTHSSRVPPGPRDPPEDASPRSRASSPSLSASCASAAQGRKNEAPTANSLPEAPAIRTKAEEDLSPRGDRHSAPRVRASPFQTAEKGFTNNLSRDSSIPGTPPSGAGSAGGNSEWAERKQLDGRRVFKFVLVSIHRDIYLAPETKLPDRDIAAFDYSLFEEDKGLKKVKTLALQQYRTHCKIQEQLQASSAAALTRSTKVVQIWSDLPLPFAVAVPPVLRLPGQTQSILSNFLCIMAAAYKIYSEMKLAADPRATEQPSGALRALQNYHTAVSLSAASSRPGWRRGLASRAAATPLPPWALCGFLPVRIILTQLDLELRELPPASKQRLIARARLDRRRHPPGFLESKRDSALPSFSKTSEEFEELLAQLENKRRLGCRHRPLVWTETRTEILVNAELAKVFSHQLLPQSATCGLFATIELCSPLPDSWSPWRDISQGKERFPIPAVNDVDRSPPPVDFSYQVRNVCFSRLPNFCMLCLCAGCVPRGQDTSDWERIELEGYSLGLRDPKTGRVHCAGSNLAFIRETSTIAVCTSYCLCDKSVCRNRYPEDLAYPVLVAKTKLAGWELRTQVAIPSGAFIMQYVGEIMCRATMDGRSRHNSRRGYHNYCMEIVQDEWDWEDNWKLPCIDSLFIGNASRFLNHSCEPNVEVRNIWRGPLLPVVGVFARRAIRAGEALTYAYGAGYETIKCWCGAKACKGYIGGDPGSADREGGKKEENPREKAREAEADGAATETDDDVVEVFLPLDADSERTGRSGADGRRTQ</sequence>
<keyword evidence="5" id="KW-0949">S-adenosyl-L-methionine</keyword>
<dbReference type="PROSITE" id="PS50868">
    <property type="entry name" value="POST_SET"/>
    <property type="match status" value="1"/>
</dbReference>